<dbReference type="SUPFAM" id="SSF117281">
    <property type="entry name" value="Kelch motif"/>
    <property type="match status" value="1"/>
</dbReference>
<reference evidence="4 5" key="1">
    <citation type="journal article" date="2017" name="Genome Biol. Evol.">
        <title>Phytophthora megakarya and P. palmivora, closely related causal agents of cacao black pod rot, underwent increases in genome sizes and gene numbers by different mechanisms.</title>
        <authorList>
            <person name="Ali S.S."/>
            <person name="Shao J."/>
            <person name="Lary D.J."/>
            <person name="Kronmiller B."/>
            <person name="Shen D."/>
            <person name="Strem M.D."/>
            <person name="Amoako-Attah I."/>
            <person name="Akrofi A.Y."/>
            <person name="Begoude B.A."/>
            <person name="Ten Hoopen G.M."/>
            <person name="Coulibaly K."/>
            <person name="Kebe B.I."/>
            <person name="Melnick R.L."/>
            <person name="Guiltinan M.J."/>
            <person name="Tyler B.M."/>
            <person name="Meinhardt L.W."/>
            <person name="Bailey B.A."/>
        </authorList>
    </citation>
    <scope>NUCLEOTIDE SEQUENCE [LARGE SCALE GENOMIC DNA]</scope>
    <source>
        <strain evidence="5">sbr112.9</strain>
    </source>
</reference>
<name>A0A2P4Y050_9STRA</name>
<evidence type="ECO:0000313" key="4">
    <source>
        <dbReference type="EMBL" id="POM71168.1"/>
    </source>
</evidence>
<dbReference type="Gene3D" id="2.120.10.80">
    <property type="entry name" value="Kelch-type beta propeller"/>
    <property type="match status" value="1"/>
</dbReference>
<proteinExistence type="predicted"/>
<evidence type="ECO:0000313" key="5">
    <source>
        <dbReference type="Proteomes" id="UP000237271"/>
    </source>
</evidence>
<feature type="region of interest" description="Disordered" evidence="3">
    <location>
        <begin position="1"/>
        <end position="27"/>
    </location>
</feature>
<protein>
    <submittedName>
        <fullName evidence="4">Uncharacterized protein</fullName>
    </submittedName>
</protein>
<dbReference type="PANTHER" id="PTHR46093">
    <property type="entry name" value="ACYL-COA-BINDING DOMAIN-CONTAINING PROTEIN 5"/>
    <property type="match status" value="1"/>
</dbReference>
<dbReference type="SMART" id="SM00612">
    <property type="entry name" value="Kelch"/>
    <property type="match status" value="3"/>
</dbReference>
<dbReference type="InterPro" id="IPR015915">
    <property type="entry name" value="Kelch-typ_b-propeller"/>
</dbReference>
<dbReference type="PANTHER" id="PTHR46093:SF18">
    <property type="entry name" value="FIBRONECTIN TYPE-III DOMAIN-CONTAINING PROTEIN"/>
    <property type="match status" value="1"/>
</dbReference>
<sequence length="1015" mass="111185">MPSSSAVIKSSADQLSDSTTQPPPLEGSASALVGNKLLVVGGIVVSESSLPQSAEPTNQVWMYDTNAKVWERWADFPIGICNHQIVAIDDNQVLVLGGENNCAASRHMDLYKCSIVRNTDGTLPTWTLIQAAIGAATSMPQARAFHTASTIRVRLDTIVFMYGGKSVDDEVLGDVWYLSLDDYAWSRLPSSVSLDPGPRNGCSSAVIGECVYIFGGQDREEKFRSDLWRYNTFDRLWHLCHDDNIGVESRNIVGTLSGSKSKTESRPVLPDGRVSYSMCSDLGNIWIYGGVNRINTFLSDMWCFSVTSQKWSHVEVSTQEELDGCYSAGLYVQTGAVTALVSTDFETSTQVGDLLLFGGRISVHGKVSYCSKIRKICSDNPAGSYNLDMTKNVSTNGKAGNILGLLRTRSNQNCAAEALDSAVCLLSHLDRLAGNDIPTEEADSVQLSRCLYRSLCIDPKMSTFSALYALLESITARVFNSGALDETPSTSLVSHELYPLLVTLKLLKLNFYEFSRSCLDGSEIGLPIAASQPGGVLYSIREILFTIADHVPKLSMSGDLVRFYHAVKQETALAIHYGFPALFPSLLDKLQAMNRLMVNKHNSEAELTPAQKLLIPMLVPCFTSTKMLFQLLSDPDELFKFDTSSDGSVSESVITFMSTLLGALRERTMIAIRHSSQDITTLIASLDAITSHHEFKCLNIMLRATIFWCSCSANRSWIIIESDLAEMEIRRVTIPSDLAKLFGAETLLVKVKKAGTASGVLEYDPRNITFVPSRTILSQHIYPLSNEPLLAPGLTEADVRPPPAPLSLTKSSTPLSWSADKTIEESYDWLKDLQKVIAWVGSHYAATLIVGGAIESGVVVNERWLHSPLFRGGLEKTWPDATLGSTEVGRNEALLLQVVDNVGNGKKLLDKVRKALDPGSAPGSVNPKLRAVKLKRQDSVEATLEKSGGIEAVDRAVRATFAALLKHTNISYTTEPISKEGALAEAVVDAWKAALQLRRWQKSVNKRYTMQFVNQ</sequence>
<dbReference type="InterPro" id="IPR006652">
    <property type="entry name" value="Kelch_1"/>
</dbReference>
<dbReference type="EMBL" id="NCKW01006589">
    <property type="protein sequence ID" value="POM71168.1"/>
    <property type="molecule type" value="Genomic_DNA"/>
</dbReference>
<evidence type="ECO:0000256" key="3">
    <source>
        <dbReference type="SAM" id="MobiDB-lite"/>
    </source>
</evidence>
<dbReference type="OrthoDB" id="153591at2759"/>
<dbReference type="AlphaFoldDB" id="A0A2P4Y050"/>
<keyword evidence="5" id="KW-1185">Reference proteome</keyword>
<organism evidence="4 5">
    <name type="scientific">Phytophthora palmivora</name>
    <dbReference type="NCBI Taxonomy" id="4796"/>
    <lineage>
        <taxon>Eukaryota</taxon>
        <taxon>Sar</taxon>
        <taxon>Stramenopiles</taxon>
        <taxon>Oomycota</taxon>
        <taxon>Peronosporomycetes</taxon>
        <taxon>Peronosporales</taxon>
        <taxon>Peronosporaceae</taxon>
        <taxon>Phytophthora</taxon>
    </lineage>
</organism>
<feature type="compositionally biased region" description="Polar residues" evidence="3">
    <location>
        <begin position="1"/>
        <end position="20"/>
    </location>
</feature>
<dbReference type="Proteomes" id="UP000237271">
    <property type="component" value="Unassembled WGS sequence"/>
</dbReference>
<keyword evidence="1" id="KW-0880">Kelch repeat</keyword>
<evidence type="ECO:0000256" key="2">
    <source>
        <dbReference type="ARBA" id="ARBA00022737"/>
    </source>
</evidence>
<evidence type="ECO:0000256" key="1">
    <source>
        <dbReference type="ARBA" id="ARBA00022441"/>
    </source>
</evidence>
<dbReference type="Pfam" id="PF24681">
    <property type="entry name" value="Kelch_KLHDC2_KLHL20_DRC7"/>
    <property type="match status" value="1"/>
</dbReference>
<accession>A0A2P4Y050</accession>
<keyword evidence="2" id="KW-0677">Repeat</keyword>
<gene>
    <name evidence="4" type="ORF">PHPALM_12297</name>
</gene>
<comment type="caution">
    <text evidence="4">The sequence shown here is derived from an EMBL/GenBank/DDBJ whole genome shotgun (WGS) entry which is preliminary data.</text>
</comment>